<dbReference type="Proteomes" id="UP000192761">
    <property type="component" value="Unassembled WGS sequence"/>
</dbReference>
<gene>
    <name evidence="1" type="ORF">SAMN02745857_04082</name>
</gene>
<keyword evidence="2" id="KW-1185">Reference proteome</keyword>
<protein>
    <submittedName>
        <fullName evidence="1">Uncharacterized protein</fullName>
    </submittedName>
</protein>
<dbReference type="EMBL" id="FWXD01000042">
    <property type="protein sequence ID" value="SMC29742.1"/>
    <property type="molecule type" value="Genomic_DNA"/>
</dbReference>
<organism evidence="1 2">
    <name type="scientific">Andreprevotia lacus DSM 23236</name>
    <dbReference type="NCBI Taxonomy" id="1121001"/>
    <lineage>
        <taxon>Bacteria</taxon>
        <taxon>Pseudomonadati</taxon>
        <taxon>Pseudomonadota</taxon>
        <taxon>Betaproteobacteria</taxon>
        <taxon>Neisseriales</taxon>
        <taxon>Chitinibacteraceae</taxon>
        <taxon>Andreprevotia</taxon>
    </lineage>
</organism>
<evidence type="ECO:0000313" key="1">
    <source>
        <dbReference type="EMBL" id="SMC29742.1"/>
    </source>
</evidence>
<name>A0A1W1Y0S6_9NEIS</name>
<evidence type="ECO:0000313" key="2">
    <source>
        <dbReference type="Proteomes" id="UP000192761"/>
    </source>
</evidence>
<sequence length="340" mass="36231">MTQPNPPHLIASQAYASSGRQTALYWFNQPLAGTLDITPELLRAQMPHGIARHTCVSMALPQAINDAIWGEIAQRHLPHGGVRTLAIVAIDQTETDQVHVVRQAASTAQQQACPGESGKIPLHGIAERWAAQIATARIIGIPPGPLGLQGLALDGRLGDFAYISATPDFSNYILGDTGAGLWDDHQGNMDALQLLAAQQGREDGQEIADHFLHHLLQNEDRALASLIGLPPGDHVGQAAAGLVFNDADKLEIGRQLKRVLRSAGPAPIPYEGGFDAHVLAQQIQQAARMIGVRIAPPTLALRDGRHARPEMHAAIAAATSQAGIDPACVARLITRYVNDA</sequence>
<reference evidence="1 2" key="1">
    <citation type="submission" date="2017-04" db="EMBL/GenBank/DDBJ databases">
        <authorList>
            <person name="Afonso C.L."/>
            <person name="Miller P.J."/>
            <person name="Scott M.A."/>
            <person name="Spackman E."/>
            <person name="Goraichik I."/>
            <person name="Dimitrov K.M."/>
            <person name="Suarez D.L."/>
            <person name="Swayne D.E."/>
        </authorList>
    </citation>
    <scope>NUCLEOTIDE SEQUENCE [LARGE SCALE GENOMIC DNA]</scope>
    <source>
        <strain evidence="1 2">DSM 23236</strain>
    </source>
</reference>
<proteinExistence type="predicted"/>
<accession>A0A1W1Y0S6</accession>
<dbReference type="AlphaFoldDB" id="A0A1W1Y0S6"/>